<organism evidence="1 2">
    <name type="scientific">Aspergillus pseudotamarii</name>
    <dbReference type="NCBI Taxonomy" id="132259"/>
    <lineage>
        <taxon>Eukaryota</taxon>
        <taxon>Fungi</taxon>
        <taxon>Dikarya</taxon>
        <taxon>Ascomycota</taxon>
        <taxon>Pezizomycotina</taxon>
        <taxon>Eurotiomycetes</taxon>
        <taxon>Eurotiomycetidae</taxon>
        <taxon>Eurotiales</taxon>
        <taxon>Aspergillaceae</taxon>
        <taxon>Aspergillus</taxon>
        <taxon>Aspergillus subgen. Circumdati</taxon>
    </lineage>
</organism>
<evidence type="ECO:0000313" key="2">
    <source>
        <dbReference type="Proteomes" id="UP000325672"/>
    </source>
</evidence>
<dbReference type="EMBL" id="ML743584">
    <property type="protein sequence ID" value="KAE8136522.1"/>
    <property type="molecule type" value="Genomic_DNA"/>
</dbReference>
<proteinExistence type="predicted"/>
<dbReference type="AlphaFoldDB" id="A0A5N6SPA6"/>
<dbReference type="Gene3D" id="1.25.40.20">
    <property type="entry name" value="Ankyrin repeat-containing domain"/>
    <property type="match status" value="1"/>
</dbReference>
<evidence type="ECO:0000313" key="1">
    <source>
        <dbReference type="EMBL" id="KAE8136522.1"/>
    </source>
</evidence>
<gene>
    <name evidence="1" type="ORF">BDV38DRAFT_284007</name>
</gene>
<dbReference type="GeneID" id="43644377"/>
<reference evidence="1 2" key="1">
    <citation type="submission" date="2019-04" db="EMBL/GenBank/DDBJ databases">
        <title>Friends and foes A comparative genomics study of 23 Aspergillus species from section Flavi.</title>
        <authorList>
            <consortium name="DOE Joint Genome Institute"/>
            <person name="Kjaerbolling I."/>
            <person name="Vesth T."/>
            <person name="Frisvad J.C."/>
            <person name="Nybo J.L."/>
            <person name="Theobald S."/>
            <person name="Kildgaard S."/>
            <person name="Isbrandt T."/>
            <person name="Kuo A."/>
            <person name="Sato A."/>
            <person name="Lyhne E.K."/>
            <person name="Kogle M.E."/>
            <person name="Wiebenga A."/>
            <person name="Kun R.S."/>
            <person name="Lubbers R.J."/>
            <person name="Makela M.R."/>
            <person name="Barry K."/>
            <person name="Chovatia M."/>
            <person name="Clum A."/>
            <person name="Daum C."/>
            <person name="Haridas S."/>
            <person name="He G."/>
            <person name="LaButti K."/>
            <person name="Lipzen A."/>
            <person name="Mondo S."/>
            <person name="Riley R."/>
            <person name="Salamov A."/>
            <person name="Simmons B.A."/>
            <person name="Magnuson J.K."/>
            <person name="Henrissat B."/>
            <person name="Mortensen U.H."/>
            <person name="Larsen T.O."/>
            <person name="Devries R.P."/>
            <person name="Grigoriev I.V."/>
            <person name="Machida M."/>
            <person name="Baker S.E."/>
            <person name="Andersen M.R."/>
        </authorList>
    </citation>
    <scope>NUCLEOTIDE SEQUENCE [LARGE SCALE GENOMIC DNA]</scope>
    <source>
        <strain evidence="1 2">CBS 117625</strain>
    </source>
</reference>
<name>A0A5N6SPA6_ASPPS</name>
<protein>
    <recommendedName>
        <fullName evidence="3">Ankyrin repeat-containing domain protein</fullName>
    </recommendedName>
</protein>
<dbReference type="InterPro" id="IPR036770">
    <property type="entry name" value="Ankyrin_rpt-contain_sf"/>
</dbReference>
<keyword evidence="2" id="KW-1185">Reference proteome</keyword>
<dbReference type="Proteomes" id="UP000325672">
    <property type="component" value="Unassembled WGS sequence"/>
</dbReference>
<dbReference type="SUPFAM" id="SSF48403">
    <property type="entry name" value="Ankyrin repeat"/>
    <property type="match status" value="1"/>
</dbReference>
<evidence type="ECO:0008006" key="3">
    <source>
        <dbReference type="Google" id="ProtNLM"/>
    </source>
</evidence>
<dbReference type="RefSeq" id="XP_031912585.1">
    <property type="nucleotide sequence ID" value="XM_032060167.1"/>
</dbReference>
<dbReference type="OrthoDB" id="20872at2759"/>
<sequence length="86" mass="9243">MVKLMIEHVPKEQLEPAAAMAFRGIAKQLLTKDGIDAGCEDNNGKTLLGIAVGREDTDMVKLLVAPGDVKAVLNRQLQLDQPSTVC</sequence>
<accession>A0A5N6SPA6</accession>